<dbReference type="PANTHER" id="PTHR11085:SF10">
    <property type="entry name" value="NAD-DEPENDENT PROTEIN DEACYLASE SIRTUIN-5, MITOCHONDRIAL-RELATED"/>
    <property type="match status" value="1"/>
</dbReference>
<gene>
    <name evidence="6" type="ORF">H8K27_11265</name>
</gene>
<dbReference type="SUPFAM" id="SSF52467">
    <property type="entry name" value="DHS-like NAD/FAD-binding domain"/>
    <property type="match status" value="1"/>
</dbReference>
<dbReference type="InterPro" id="IPR029035">
    <property type="entry name" value="DHS-like_NAD/FAD-binding_dom"/>
</dbReference>
<evidence type="ECO:0000256" key="4">
    <source>
        <dbReference type="PROSITE-ProRule" id="PRU00236"/>
    </source>
</evidence>
<reference evidence="6 7" key="1">
    <citation type="submission" date="2020-08" db="EMBL/GenBank/DDBJ databases">
        <title>Novel species isolated from subtropical streams in China.</title>
        <authorList>
            <person name="Lu H."/>
        </authorList>
    </citation>
    <scope>NUCLEOTIDE SEQUENCE [LARGE SCALE GENOMIC DNA]</scope>
    <source>
        <strain evidence="6 7">FT31W</strain>
    </source>
</reference>
<keyword evidence="3" id="KW-0520">NAD</keyword>
<dbReference type="Gene3D" id="3.30.1600.10">
    <property type="entry name" value="SIR2/SIRT2 'Small Domain"/>
    <property type="match status" value="1"/>
</dbReference>
<dbReference type="EMBL" id="JACOGC010000004">
    <property type="protein sequence ID" value="MBC3885710.1"/>
    <property type="molecule type" value="Genomic_DNA"/>
</dbReference>
<comment type="caution">
    <text evidence="4">Lacks conserved residue(s) required for the propagation of feature annotation.</text>
</comment>
<dbReference type="Pfam" id="PF02146">
    <property type="entry name" value="SIR2"/>
    <property type="match status" value="1"/>
</dbReference>
<keyword evidence="2" id="KW-0808">Transferase</keyword>
<dbReference type="InterPro" id="IPR003000">
    <property type="entry name" value="Sirtuin"/>
</dbReference>
<dbReference type="InterPro" id="IPR026590">
    <property type="entry name" value="Ssirtuin_cat_dom"/>
</dbReference>
<evidence type="ECO:0000256" key="3">
    <source>
        <dbReference type="ARBA" id="ARBA00023027"/>
    </source>
</evidence>
<dbReference type="RefSeq" id="WP_186863457.1">
    <property type="nucleotide sequence ID" value="NZ_JACOGC010000004.1"/>
</dbReference>
<dbReference type="Proteomes" id="UP000613113">
    <property type="component" value="Unassembled WGS sequence"/>
</dbReference>
<sequence>MIPEIQLQRAVRLLLQADALVIAAGAGMGVDSGLPDFRGDQGFWTHYPALGRQQIPFYAIASPQAFRQAPELAWGFYGHRLQLYRNTRPHAGFGILREWAAQMPGACSVFTSNVDGQFQKAGFEEQQMHECHGSVHYLQCLLPCRDAIWPASDITPEVDVAACRLLSPLPRCPHCGGIARPNILMFNDSQWLEQRCQQQQARQQRWLAAARRPLVIEIGAGTAIPSVRHFSLQTVQRHHGHLLRINLREPSVERESDTGIAAPAAAALQVIHEAWQASR</sequence>
<evidence type="ECO:0000256" key="2">
    <source>
        <dbReference type="ARBA" id="ARBA00022679"/>
    </source>
</evidence>
<evidence type="ECO:0000259" key="5">
    <source>
        <dbReference type="PROSITE" id="PS50305"/>
    </source>
</evidence>
<evidence type="ECO:0000256" key="1">
    <source>
        <dbReference type="ARBA" id="ARBA00012928"/>
    </source>
</evidence>
<evidence type="ECO:0000313" key="7">
    <source>
        <dbReference type="Proteomes" id="UP000613113"/>
    </source>
</evidence>
<dbReference type="EC" id="2.3.1.286" evidence="1"/>
<name>A0ABR6YPA5_9BURK</name>
<dbReference type="InterPro" id="IPR050134">
    <property type="entry name" value="NAD-dep_sirtuin_deacylases"/>
</dbReference>
<dbReference type="Gene3D" id="3.40.50.1220">
    <property type="entry name" value="TPP-binding domain"/>
    <property type="match status" value="1"/>
</dbReference>
<organism evidence="6 7">
    <name type="scientific">Undibacterium griseum</name>
    <dbReference type="NCBI Taxonomy" id="2762295"/>
    <lineage>
        <taxon>Bacteria</taxon>
        <taxon>Pseudomonadati</taxon>
        <taxon>Pseudomonadota</taxon>
        <taxon>Betaproteobacteria</taxon>
        <taxon>Burkholderiales</taxon>
        <taxon>Oxalobacteraceae</taxon>
        <taxon>Undibacterium</taxon>
    </lineage>
</organism>
<proteinExistence type="predicted"/>
<evidence type="ECO:0000313" key="6">
    <source>
        <dbReference type="EMBL" id="MBC3885710.1"/>
    </source>
</evidence>
<dbReference type="PANTHER" id="PTHR11085">
    <property type="entry name" value="NAD-DEPENDENT PROTEIN DEACYLASE SIRTUIN-5, MITOCHONDRIAL-RELATED"/>
    <property type="match status" value="1"/>
</dbReference>
<accession>A0ABR6YPA5</accession>
<feature type="domain" description="Deacetylase sirtuin-type" evidence="5">
    <location>
        <begin position="1"/>
        <end position="276"/>
    </location>
</feature>
<dbReference type="InterPro" id="IPR026591">
    <property type="entry name" value="Sirtuin_cat_small_dom_sf"/>
</dbReference>
<keyword evidence="7" id="KW-1185">Reference proteome</keyword>
<dbReference type="PROSITE" id="PS50305">
    <property type="entry name" value="SIRTUIN"/>
    <property type="match status" value="1"/>
</dbReference>
<protein>
    <recommendedName>
        <fullName evidence="1">protein acetyllysine N-acetyltransferase</fullName>
        <ecNumber evidence="1">2.3.1.286</ecNumber>
    </recommendedName>
</protein>
<comment type="caution">
    <text evidence="6">The sequence shown here is derived from an EMBL/GenBank/DDBJ whole genome shotgun (WGS) entry which is preliminary data.</text>
</comment>